<dbReference type="Gene3D" id="3.40.50.300">
    <property type="entry name" value="P-loop containing nucleotide triphosphate hydrolases"/>
    <property type="match status" value="2"/>
</dbReference>
<evidence type="ECO:0000313" key="9">
    <source>
        <dbReference type="EMBL" id="RGD62764.1"/>
    </source>
</evidence>
<evidence type="ECO:0000313" key="10">
    <source>
        <dbReference type="Proteomes" id="UP000263377"/>
    </source>
</evidence>
<keyword evidence="6 9" id="KW-0067">ATP-binding</keyword>
<dbReference type="AlphaFoldDB" id="A0A373A4P4"/>
<name>A0A373A4P4_9ACTN</name>
<dbReference type="NCBIfam" id="NF007739">
    <property type="entry name" value="PRK10419.1"/>
    <property type="match status" value="2"/>
</dbReference>
<keyword evidence="7" id="KW-0472">Membrane</keyword>
<evidence type="ECO:0000256" key="7">
    <source>
        <dbReference type="ARBA" id="ARBA00023136"/>
    </source>
</evidence>
<evidence type="ECO:0000256" key="3">
    <source>
        <dbReference type="ARBA" id="ARBA00022448"/>
    </source>
</evidence>
<dbReference type="InterPro" id="IPR017871">
    <property type="entry name" value="ABC_transporter-like_CS"/>
</dbReference>
<protein>
    <submittedName>
        <fullName evidence="9">ABC transporter ATP-binding protein</fullName>
    </submittedName>
</protein>
<dbReference type="InterPro" id="IPR027417">
    <property type="entry name" value="P-loop_NTPase"/>
</dbReference>
<evidence type="ECO:0000256" key="6">
    <source>
        <dbReference type="ARBA" id="ARBA00022840"/>
    </source>
</evidence>
<organism evidence="9 10">
    <name type="scientific">Kitasatospora xanthocidica</name>
    <dbReference type="NCBI Taxonomy" id="83382"/>
    <lineage>
        <taxon>Bacteria</taxon>
        <taxon>Bacillati</taxon>
        <taxon>Actinomycetota</taxon>
        <taxon>Actinomycetes</taxon>
        <taxon>Kitasatosporales</taxon>
        <taxon>Streptomycetaceae</taxon>
        <taxon>Kitasatospora</taxon>
    </lineage>
</organism>
<accession>A0A373A4P4</accession>
<dbReference type="InterPro" id="IPR013563">
    <property type="entry name" value="Oligopep_ABC_C"/>
</dbReference>
<comment type="caution">
    <text evidence="9">The sequence shown here is derived from an EMBL/GenBank/DDBJ whole genome shotgun (WGS) entry which is preliminary data.</text>
</comment>
<comment type="subcellular location">
    <subcellularLocation>
        <location evidence="1">Cell membrane</location>
        <topology evidence="1">Peripheral membrane protein</topology>
    </subcellularLocation>
</comment>
<dbReference type="NCBIfam" id="NF008453">
    <property type="entry name" value="PRK11308.1"/>
    <property type="match status" value="2"/>
</dbReference>
<keyword evidence="5" id="KW-0547">Nucleotide-binding</keyword>
<feature type="domain" description="ABC transporter" evidence="8">
    <location>
        <begin position="341"/>
        <end position="577"/>
    </location>
</feature>
<dbReference type="Proteomes" id="UP000263377">
    <property type="component" value="Unassembled WGS sequence"/>
</dbReference>
<keyword evidence="4" id="KW-1003">Cell membrane</keyword>
<evidence type="ECO:0000256" key="5">
    <source>
        <dbReference type="ARBA" id="ARBA00022741"/>
    </source>
</evidence>
<dbReference type="InterPro" id="IPR003593">
    <property type="entry name" value="AAA+_ATPase"/>
</dbReference>
<evidence type="ECO:0000256" key="4">
    <source>
        <dbReference type="ARBA" id="ARBA00022475"/>
    </source>
</evidence>
<dbReference type="FunFam" id="3.40.50.300:FF:000016">
    <property type="entry name" value="Oligopeptide ABC transporter ATP-binding component"/>
    <property type="match status" value="1"/>
</dbReference>
<dbReference type="EMBL" id="QVIG01000001">
    <property type="protein sequence ID" value="RGD62764.1"/>
    <property type="molecule type" value="Genomic_DNA"/>
</dbReference>
<dbReference type="PROSITE" id="PS00211">
    <property type="entry name" value="ABC_TRANSPORTER_1"/>
    <property type="match status" value="2"/>
</dbReference>
<dbReference type="GO" id="GO:0016887">
    <property type="term" value="F:ATP hydrolysis activity"/>
    <property type="evidence" value="ECO:0007669"/>
    <property type="project" value="InterPro"/>
</dbReference>
<dbReference type="GO" id="GO:0005886">
    <property type="term" value="C:plasma membrane"/>
    <property type="evidence" value="ECO:0007669"/>
    <property type="project" value="UniProtKB-SubCell"/>
</dbReference>
<sequence>MPGPPLLEVRGLRVTAGGGEAVRGVDLTVRPGEILGLVGESGSGKTLTALAVNRMLPPGCRTTGGTVRFDGTDLLALPEPAVRAVRGRRIGMVFQDPLAHLNPRMPVGRQLAEAALVHGASRREARARALELLDLVGIAEPARRYRDRPHEFSGGMRQRVLIAMAMANRPELLIADEPTTALDPSTRVEILDLLVRLRDETGTAVLLITHDLGVVARSCDTVQVMYAGRIVERASTAGLLAAPRHRYTAGLLAGVPRLDGPPGAPLTVIGGRPPAAGEAPAGCAFAPRCAAAADRCTTSAPGWTDTGDSGFACHLPVAQAVVTERQIIEARRAERAAGPVLVAEGLTVRYGRRRPPALDGVSLSAAPGRAVGVIGESGSGKSTLARALLGLVRPQAGTVRVDGRSWAGADRAEERELRRRVQLVFQDPYASLSPRMTVREALAEPLTTHGLRDRDPRGLCELVGLPEAVLDARPHRLSGGQRQRVAIARALAVGPQVLVADEPTSALDVSVQAQILNLFADLREQHGVGLVFISHDLALVRHLCDEVLVLRHGRVVERAPAAELFAAPAHPYTRELLAAAGAPEPPRP</sequence>
<feature type="domain" description="ABC transporter" evidence="8">
    <location>
        <begin position="7"/>
        <end position="252"/>
    </location>
</feature>
<evidence type="ECO:0000256" key="2">
    <source>
        <dbReference type="ARBA" id="ARBA00005417"/>
    </source>
</evidence>
<dbReference type="GO" id="GO:0015833">
    <property type="term" value="P:peptide transport"/>
    <property type="evidence" value="ECO:0007669"/>
    <property type="project" value="InterPro"/>
</dbReference>
<dbReference type="PANTHER" id="PTHR43297:SF2">
    <property type="entry name" value="DIPEPTIDE TRANSPORT ATP-BINDING PROTEIN DPPD"/>
    <property type="match status" value="1"/>
</dbReference>
<dbReference type="InterPro" id="IPR003439">
    <property type="entry name" value="ABC_transporter-like_ATP-bd"/>
</dbReference>
<dbReference type="GO" id="GO:0005524">
    <property type="term" value="F:ATP binding"/>
    <property type="evidence" value="ECO:0007669"/>
    <property type="project" value="UniProtKB-KW"/>
</dbReference>
<reference evidence="9 10" key="1">
    <citation type="submission" date="2018-08" db="EMBL/GenBank/DDBJ databases">
        <title>Diversity &amp; Physiological Properties of Lignin-Decomposing Actinobacteria from Soil.</title>
        <authorList>
            <person name="Roh S.G."/>
            <person name="Kim S.B."/>
        </authorList>
    </citation>
    <scope>NUCLEOTIDE SEQUENCE [LARGE SCALE GENOMIC DNA]</scope>
    <source>
        <strain evidence="9 10">MMS17-GH009</strain>
    </source>
</reference>
<dbReference type="Pfam" id="PF08352">
    <property type="entry name" value="oligo_HPY"/>
    <property type="match status" value="2"/>
</dbReference>
<dbReference type="PANTHER" id="PTHR43297">
    <property type="entry name" value="OLIGOPEPTIDE TRANSPORT ATP-BINDING PROTEIN APPD"/>
    <property type="match status" value="1"/>
</dbReference>
<keyword evidence="3" id="KW-0813">Transport</keyword>
<dbReference type="InterPro" id="IPR050388">
    <property type="entry name" value="ABC_Ni/Peptide_Import"/>
</dbReference>
<dbReference type="Pfam" id="PF00005">
    <property type="entry name" value="ABC_tran"/>
    <property type="match status" value="2"/>
</dbReference>
<evidence type="ECO:0000259" key="8">
    <source>
        <dbReference type="PROSITE" id="PS50893"/>
    </source>
</evidence>
<evidence type="ECO:0000256" key="1">
    <source>
        <dbReference type="ARBA" id="ARBA00004202"/>
    </source>
</evidence>
<dbReference type="CDD" id="cd03257">
    <property type="entry name" value="ABC_NikE_OppD_transporters"/>
    <property type="match status" value="2"/>
</dbReference>
<proteinExistence type="inferred from homology"/>
<gene>
    <name evidence="9" type="ORF">DR950_09570</name>
</gene>
<dbReference type="NCBIfam" id="TIGR01727">
    <property type="entry name" value="oligo_HPY"/>
    <property type="match status" value="1"/>
</dbReference>
<dbReference type="PROSITE" id="PS50893">
    <property type="entry name" value="ABC_TRANSPORTER_2"/>
    <property type="match status" value="2"/>
</dbReference>
<comment type="similarity">
    <text evidence="2">Belongs to the ABC transporter superfamily.</text>
</comment>
<keyword evidence="10" id="KW-1185">Reference proteome</keyword>
<dbReference type="SMART" id="SM00382">
    <property type="entry name" value="AAA"/>
    <property type="match status" value="2"/>
</dbReference>
<dbReference type="SUPFAM" id="SSF52540">
    <property type="entry name" value="P-loop containing nucleoside triphosphate hydrolases"/>
    <property type="match status" value="2"/>
</dbReference>